<accession>A0A841DC53</accession>
<evidence type="ECO:0000313" key="3">
    <source>
        <dbReference type="Proteomes" id="UP000562352"/>
    </source>
</evidence>
<feature type="region of interest" description="Disordered" evidence="1">
    <location>
        <begin position="119"/>
        <end position="149"/>
    </location>
</feature>
<gene>
    <name evidence="2" type="ORF">FHS22_005674</name>
</gene>
<evidence type="ECO:0000256" key="1">
    <source>
        <dbReference type="SAM" id="MobiDB-lite"/>
    </source>
</evidence>
<evidence type="ECO:0000313" key="2">
    <source>
        <dbReference type="EMBL" id="MBB5966383.1"/>
    </source>
</evidence>
<dbReference type="AlphaFoldDB" id="A0A841DC53"/>
<name>A0A841DC53_PLAVE</name>
<reference evidence="2 3" key="1">
    <citation type="submission" date="2020-08" db="EMBL/GenBank/DDBJ databases">
        <title>Genomic Encyclopedia of Type Strains, Phase III (KMG-III): the genomes of soil and plant-associated and newly described type strains.</title>
        <authorList>
            <person name="Whitman W."/>
        </authorList>
    </citation>
    <scope>NUCLEOTIDE SEQUENCE [LARGE SCALE GENOMIC DNA]</scope>
    <source>
        <strain evidence="2 3">CECT 3303</strain>
    </source>
</reference>
<proteinExistence type="predicted"/>
<feature type="compositionally biased region" description="Pro residues" evidence="1">
    <location>
        <begin position="133"/>
        <end position="145"/>
    </location>
</feature>
<comment type="caution">
    <text evidence="2">The sequence shown here is derived from an EMBL/GenBank/DDBJ whole genome shotgun (WGS) entry which is preliminary data.</text>
</comment>
<dbReference type="EMBL" id="JACHJJ010000023">
    <property type="protein sequence ID" value="MBB5966383.1"/>
    <property type="molecule type" value="Genomic_DNA"/>
</dbReference>
<protein>
    <submittedName>
        <fullName evidence="2">Sporulation protein YlmC with PRC-barrel domain</fullName>
    </submittedName>
</protein>
<sequence length="268" mass="28817">MRARVIHALLHLLDRQVVREGDGRLLCKADDLELASGEDGRPYVTAILAGPLALGPRVGGVPGRMMVAVTELLRPEERPGPHRIDMAHVTGVGSAVTVDRSRPELALERWTREHVVSRIPGANHAPGREAEPAPGPGTGRPPAPAPEREPAMRLSGLIRRAVQDASGEVVGQVADVRLTQDGPLLGRVQHAFAVSGLIVVPRHTGQLFGYERAISGTGPWLVRTAVRALHRGSVLVPWEHVADLGGDPVRLRAVREELTPLRELSALE</sequence>
<keyword evidence="3" id="KW-1185">Reference proteome</keyword>
<organism evidence="2 3">
    <name type="scientific">Planomonospora venezuelensis</name>
    <dbReference type="NCBI Taxonomy" id="1999"/>
    <lineage>
        <taxon>Bacteria</taxon>
        <taxon>Bacillati</taxon>
        <taxon>Actinomycetota</taxon>
        <taxon>Actinomycetes</taxon>
        <taxon>Streptosporangiales</taxon>
        <taxon>Streptosporangiaceae</taxon>
        <taxon>Planomonospora</taxon>
    </lineage>
</organism>
<dbReference type="Proteomes" id="UP000562352">
    <property type="component" value="Unassembled WGS sequence"/>
</dbReference>
<dbReference type="RefSeq" id="WP_184946458.1">
    <property type="nucleotide sequence ID" value="NZ_BAAAWZ010000001.1"/>
</dbReference>